<dbReference type="InterPro" id="IPR000873">
    <property type="entry name" value="AMP-dep_synth/lig_dom"/>
</dbReference>
<dbReference type="NCBIfam" id="TIGR01733">
    <property type="entry name" value="AA-adenyl-dom"/>
    <property type="match status" value="1"/>
</dbReference>
<dbReference type="Gene3D" id="3.40.50.980">
    <property type="match status" value="2"/>
</dbReference>
<comment type="caution">
    <text evidence="5">The sequence shown here is derived from an EMBL/GenBank/DDBJ whole genome shotgun (WGS) entry which is preliminary data.</text>
</comment>
<dbReference type="InterPro" id="IPR010071">
    <property type="entry name" value="AA_adenyl_dom"/>
</dbReference>
<dbReference type="SMART" id="SM00823">
    <property type="entry name" value="PKS_PP"/>
    <property type="match status" value="1"/>
</dbReference>
<evidence type="ECO:0000259" key="4">
    <source>
        <dbReference type="PROSITE" id="PS50075"/>
    </source>
</evidence>
<dbReference type="PANTHER" id="PTHR45527">
    <property type="entry name" value="NONRIBOSOMAL PEPTIDE SYNTHETASE"/>
    <property type="match status" value="1"/>
</dbReference>
<dbReference type="SUPFAM" id="SSF56801">
    <property type="entry name" value="Acetyl-CoA synthetase-like"/>
    <property type="match status" value="1"/>
</dbReference>
<dbReference type="UniPathway" id="UPA00011"/>
<keyword evidence="2" id="KW-0596">Phosphopantetheine</keyword>
<gene>
    <name evidence="5" type="ORF">CSW57_02100</name>
</gene>
<comment type="cofactor">
    <cofactor evidence="1">
        <name>pantetheine 4'-phosphate</name>
        <dbReference type="ChEBI" id="CHEBI:47942"/>
    </cofactor>
</comment>
<feature type="domain" description="Carrier" evidence="4">
    <location>
        <begin position="971"/>
        <end position="1045"/>
    </location>
</feature>
<evidence type="ECO:0000313" key="6">
    <source>
        <dbReference type="Proteomes" id="UP000225108"/>
    </source>
</evidence>
<dbReference type="Gene3D" id="3.30.559.10">
    <property type="entry name" value="Chloramphenicol acetyltransferase-like domain"/>
    <property type="match status" value="2"/>
</dbReference>
<evidence type="ECO:0000256" key="3">
    <source>
        <dbReference type="ARBA" id="ARBA00022553"/>
    </source>
</evidence>
<dbReference type="GO" id="GO:0003824">
    <property type="term" value="F:catalytic activity"/>
    <property type="evidence" value="ECO:0007669"/>
    <property type="project" value="InterPro"/>
</dbReference>
<protein>
    <submittedName>
        <fullName evidence="5">Non-ribosomal peptide synthetase</fullName>
    </submittedName>
</protein>
<dbReference type="Gene3D" id="3.30.300.30">
    <property type="match status" value="1"/>
</dbReference>
<dbReference type="Gene3D" id="1.10.1200.10">
    <property type="entry name" value="ACP-like"/>
    <property type="match status" value="1"/>
</dbReference>
<sequence>MTEDVVNRSAPAIEDVLALSPLQEGLFSLAEIAGDDLDLYTMQFIVEISGDVNTELLRRSVEVILERHPNLRVSFWDRDIPKPVQIVPTWVELPWAERSATPGEFDSIAGSERRRKFDLSRGPALRVLLVNMPDDRRRLLITAHHILMDGWAVAIFFQEMLAVYEAGGDGRSLPLPRPYRDYIGWLAAQDDDSALASWVDYLAPLRGPVMLAEGRGAEPDSVPRRTRVQLNRSDTTRLTSWARTQGLTVNTVVQYAWAVVLGRLTDRRDVVFGTTISGRPDSLPGVEGMIGLFINTVPSVVVFEPGTSVAESLAALQRDSARMRDLGYLGLSAVQRAAGHGSLFDTLFVFENAPIGAVTDPLSTSDGTRFLPVAMESLAHYPLTIAAYLQNGSLVVMAEAIDEALPHLPAVDIAERILQVLKQIPDSGSAGTDALDVLLPAEHTATERGVAVDDVPTGTIAAAFLRQAAMTPYATALTTTTTQFTYAELRDRTLRVAQELRHRGVGPEDVVAIALERSADSVISILGVLAAGAAYVPVDVSLPAARIESILRQSNSAFVITRSDVLLAELLGGATTVLRLDDPAVTDSIARREPVPPSVPDEPHLSAYLIFTSGSTGEPKGVIGTNGAVLSYFADHRDRVYAPAKNRLGRPLRIAHAWSLSFDASWQPLVGLLDGHSVHLFDSEDMRDADALVEGIITHGLDMIDTSPSMFGQLSGAGLIPANSTRTPLSVLALGGEAISAALWKQLQEFDDLDVYNCYGPTETTVEAVVATVKESPTPTVGQAVDRMTAHVLDSALRPVPRGVAGELYLAGEQVARGYAAQPGMTAGRFVANPTGAGDRMYRTGDLVRHLPDGKLTFLGRADSQVKIRGYRIEIGEIESALRGVPGVKTAAVVVLRRSAGATLVGFVVGTSMSDQRIRAFLAERLPTHMLPARVLTLESLPMTSNGKLDNDILTNLARDALSARTGADALPSTDTERALCTAFAELIGGPPPGVDEDFFDLGLDSIVAMSLVNALRRFGVHVSPRAVLENPSVRSLAAAIDAGEVAVVDDDGEHDGPGEVVALPIVRWMYEYGRFRRFTQTTLIALPEGVTDGDVQSVLQALLDRHDMLRSKLYSDPSGHRLVTREIGAVSGADIIETVVVAEDPGRAVEDAARIAAGRIDPEAGAMMAAVRLQNPVGADVLLLAIHHLATDAVSWQILFGDLAECGRMLSEGSAPVLGRVSTSYRRWTHLLTERSGSEDVLAQQDYWVGQLAGPDPEIGERPPDPAVDDWSSLQTTDAHTTTEITGRVLAKLAGQDAGMREFLLTALTIAVTTWRTVNGQDNTGGALIALEGHGREDGVVAGEVDTSETVGWFTSVFPVRLGAGKPVDLDAVTRVPEVAVALLDSVTSHVGAIPRRGIDYGLLRHVERVPGLVDLADPQIEFNYLGRFDLSSAGATDNPRPWSAITDLELNGHLPTAPEPELPLRYALDVVAVVRGTVEGPQLVTSLRWSESLMNARQADDLAGIWQECVAALARAL</sequence>
<evidence type="ECO:0000313" key="5">
    <source>
        <dbReference type="EMBL" id="PHV68904.1"/>
    </source>
</evidence>
<organism evidence="5 6">
    <name type="scientific">Williamsia marianensis</name>
    <dbReference type="NCBI Taxonomy" id="85044"/>
    <lineage>
        <taxon>Bacteria</taxon>
        <taxon>Bacillati</taxon>
        <taxon>Actinomycetota</taxon>
        <taxon>Actinomycetes</taxon>
        <taxon>Mycobacteriales</taxon>
        <taxon>Nocardiaceae</taxon>
        <taxon>Williamsia</taxon>
    </lineage>
</organism>
<dbReference type="GO" id="GO:0043041">
    <property type="term" value="P:amino acid activation for nonribosomal peptide biosynthetic process"/>
    <property type="evidence" value="ECO:0007669"/>
    <property type="project" value="TreeGrafter"/>
</dbReference>
<dbReference type="PROSITE" id="PS50075">
    <property type="entry name" value="CARRIER"/>
    <property type="match status" value="1"/>
</dbReference>
<dbReference type="RefSeq" id="WP_099381980.1">
    <property type="nucleotide sequence ID" value="NZ_PEBD01000004.1"/>
</dbReference>
<accession>A0A2G3PSX3</accession>
<dbReference type="SUPFAM" id="SSF47336">
    <property type="entry name" value="ACP-like"/>
    <property type="match status" value="1"/>
</dbReference>
<dbReference type="CDD" id="cd05930">
    <property type="entry name" value="A_NRPS"/>
    <property type="match status" value="1"/>
</dbReference>
<dbReference type="Pfam" id="PF00501">
    <property type="entry name" value="AMP-binding"/>
    <property type="match status" value="1"/>
</dbReference>
<reference evidence="5 6" key="1">
    <citation type="submission" date="2017-10" db="EMBL/GenBank/DDBJ databases">
        <title>The draft genome sequence of Williamsia sp. BULT 1.1 isolated from the semi-arid grassland soils from South Africa.</title>
        <authorList>
            <person name="Kabwe M.H."/>
            <person name="Govender N."/>
            <person name="Mutseka Lunga P."/>
            <person name="Vikram S."/>
            <person name="Makhalanyane T.P."/>
        </authorList>
    </citation>
    <scope>NUCLEOTIDE SEQUENCE [LARGE SCALE GENOMIC DNA]</scope>
    <source>
        <strain evidence="5 6">BULT 1.1</strain>
    </source>
</reference>
<dbReference type="FunFam" id="3.40.50.980:FF:000001">
    <property type="entry name" value="Non-ribosomal peptide synthetase"/>
    <property type="match status" value="1"/>
</dbReference>
<dbReference type="InterPro" id="IPR023213">
    <property type="entry name" value="CAT-like_dom_sf"/>
</dbReference>
<dbReference type="Gene3D" id="2.30.38.10">
    <property type="entry name" value="Luciferase, Domain 3"/>
    <property type="match status" value="1"/>
</dbReference>
<dbReference type="SMART" id="SM01294">
    <property type="entry name" value="PKS_PP_betabranch"/>
    <property type="match status" value="1"/>
</dbReference>
<evidence type="ECO:0000256" key="1">
    <source>
        <dbReference type="ARBA" id="ARBA00001957"/>
    </source>
</evidence>
<dbReference type="InterPro" id="IPR020845">
    <property type="entry name" value="AMP-binding_CS"/>
</dbReference>
<dbReference type="Pfam" id="PF13193">
    <property type="entry name" value="AMP-binding_C"/>
    <property type="match status" value="1"/>
</dbReference>
<dbReference type="InterPro" id="IPR001242">
    <property type="entry name" value="Condensation_dom"/>
</dbReference>
<dbReference type="GO" id="GO:0031177">
    <property type="term" value="F:phosphopantetheine binding"/>
    <property type="evidence" value="ECO:0007669"/>
    <property type="project" value="InterPro"/>
</dbReference>
<dbReference type="Gene3D" id="3.30.559.30">
    <property type="entry name" value="Nonribosomal peptide synthetase, condensation domain"/>
    <property type="match status" value="2"/>
</dbReference>
<proteinExistence type="predicted"/>
<dbReference type="SUPFAM" id="SSF52777">
    <property type="entry name" value="CoA-dependent acyltransferases"/>
    <property type="match status" value="4"/>
</dbReference>
<dbReference type="GO" id="GO:0044550">
    <property type="term" value="P:secondary metabolite biosynthetic process"/>
    <property type="evidence" value="ECO:0007669"/>
    <property type="project" value="TreeGrafter"/>
</dbReference>
<dbReference type="Pfam" id="PF00668">
    <property type="entry name" value="Condensation"/>
    <property type="match status" value="2"/>
</dbReference>
<dbReference type="InterPro" id="IPR025110">
    <property type="entry name" value="AMP-bd_C"/>
</dbReference>
<dbReference type="InterPro" id="IPR036736">
    <property type="entry name" value="ACP-like_sf"/>
</dbReference>
<dbReference type="EMBL" id="PEBD01000004">
    <property type="protein sequence ID" value="PHV68904.1"/>
    <property type="molecule type" value="Genomic_DNA"/>
</dbReference>
<dbReference type="GO" id="GO:0005737">
    <property type="term" value="C:cytoplasm"/>
    <property type="evidence" value="ECO:0007669"/>
    <property type="project" value="TreeGrafter"/>
</dbReference>
<name>A0A2G3PSX3_WILMA</name>
<dbReference type="PROSITE" id="PS00455">
    <property type="entry name" value="AMP_BINDING"/>
    <property type="match status" value="1"/>
</dbReference>
<dbReference type="PANTHER" id="PTHR45527:SF1">
    <property type="entry name" value="FATTY ACID SYNTHASE"/>
    <property type="match status" value="1"/>
</dbReference>
<dbReference type="InterPro" id="IPR045851">
    <property type="entry name" value="AMP-bd_C_sf"/>
</dbReference>
<dbReference type="Proteomes" id="UP000225108">
    <property type="component" value="Unassembled WGS sequence"/>
</dbReference>
<dbReference type="Pfam" id="PF00550">
    <property type="entry name" value="PP-binding"/>
    <property type="match status" value="1"/>
</dbReference>
<dbReference type="GO" id="GO:0008610">
    <property type="term" value="P:lipid biosynthetic process"/>
    <property type="evidence" value="ECO:0007669"/>
    <property type="project" value="UniProtKB-ARBA"/>
</dbReference>
<dbReference type="InterPro" id="IPR009081">
    <property type="entry name" value="PP-bd_ACP"/>
</dbReference>
<dbReference type="InterPro" id="IPR020806">
    <property type="entry name" value="PKS_PP-bd"/>
</dbReference>
<evidence type="ECO:0000256" key="2">
    <source>
        <dbReference type="ARBA" id="ARBA00022450"/>
    </source>
</evidence>
<keyword evidence="3" id="KW-0597">Phosphoprotein</keyword>